<protein>
    <submittedName>
        <fullName evidence="1">Uncharacterized protein</fullName>
    </submittedName>
</protein>
<evidence type="ECO:0000313" key="1">
    <source>
        <dbReference type="EMBL" id="AEV17507.1"/>
    </source>
</evidence>
<gene>
    <name evidence="1" type="ORF">GTCCBUS3UF5_1780</name>
</gene>
<organism evidence="1 2">
    <name type="scientific">Geobacillus thermoleovorans CCB_US3_UF5</name>
    <dbReference type="NCBI Taxonomy" id="1111068"/>
    <lineage>
        <taxon>Bacteria</taxon>
        <taxon>Bacillati</taxon>
        <taxon>Bacillota</taxon>
        <taxon>Bacilli</taxon>
        <taxon>Bacillales</taxon>
        <taxon>Anoxybacillaceae</taxon>
        <taxon>Geobacillus</taxon>
        <taxon>Geobacillus thermoleovorans group</taxon>
    </lineage>
</organism>
<name>A0ABM5MD59_GEOTH</name>
<sequence>MINKNIKLGTERFIKKQKLKFTRLKFQHNTKLFPLMKALYLFSHNGLFKKAISKIGMEIK</sequence>
<reference evidence="1 2" key="1">
    <citation type="submission" date="2011-11" db="EMBL/GenBank/DDBJ databases">
        <title>Complete genome sequence of thermophilic Geobacillus thermoleovorans CCB_US3_UF5.</title>
        <authorList>
            <person name="Muhd Sakaff M.K.L."/>
            <person name="Abdul Rahman A.Y."/>
            <person name="Saito J.A."/>
            <person name="Hou S."/>
            <person name="Alam M."/>
        </authorList>
    </citation>
    <scope>NUCLEOTIDE SEQUENCE [LARGE SCALE GENOMIC DNA]</scope>
    <source>
        <strain evidence="1 2">CCB_US3_UF5</strain>
    </source>
</reference>
<dbReference type="EMBL" id="CP003125">
    <property type="protein sequence ID" value="AEV17507.1"/>
    <property type="molecule type" value="Genomic_DNA"/>
</dbReference>
<evidence type="ECO:0000313" key="2">
    <source>
        <dbReference type="Proteomes" id="UP000005636"/>
    </source>
</evidence>
<accession>A0ABM5MD59</accession>
<proteinExistence type="predicted"/>
<dbReference type="Proteomes" id="UP000005636">
    <property type="component" value="Chromosome"/>
</dbReference>
<keyword evidence="2" id="KW-1185">Reference proteome</keyword>